<organism evidence="1">
    <name type="scientific">Human betaherpesvirus 6</name>
    <dbReference type="NCBI Taxonomy" id="10368"/>
    <lineage>
        <taxon>Viruses</taxon>
        <taxon>Duplodnaviria</taxon>
        <taxon>Heunggongvirae</taxon>
        <taxon>Peploviricota</taxon>
        <taxon>Herviviricetes</taxon>
        <taxon>Herpesvirales</taxon>
        <taxon>Orthoherpesviridae</taxon>
        <taxon>Betaherpesvirinae</taxon>
        <taxon>Roseolovirus</taxon>
    </lineage>
</organism>
<proteinExistence type="predicted"/>
<accession>A0A5P9S534</accession>
<sequence>MQIQTPPTVLLANEKYLLSADIILYKEITTTSFFAEIILCLKICNTDHDGI</sequence>
<reference evidence="1" key="1">
    <citation type="journal article" date="2018" name="BMC Genomics">
        <title>Comparative genomic, transcriptomic, and proteomic reannotation of human herpesvirus 6.</title>
        <authorList>
            <person name="Greninger A.L."/>
            <person name="Knudsen G.M."/>
            <person name="Roychoudhury P."/>
            <person name="Hanson D.J."/>
            <person name="Sedlak R.H."/>
            <person name="Xie H."/>
            <person name="Guan J."/>
            <person name="Nguyen T."/>
            <person name="Peddu V."/>
            <person name="Boeckh M."/>
            <person name="Huang M.L."/>
            <person name="Cook L."/>
            <person name="Depledge D.P."/>
            <person name="Zerr D.M."/>
            <person name="Koelle D.M."/>
            <person name="Gantt S."/>
            <person name="Yoshikawa T."/>
            <person name="Caserta M."/>
            <person name="Hill J.A."/>
            <person name="Jerome K.R."/>
        </authorList>
    </citation>
    <scope>NUCLEOTIDE SEQUENCE</scope>
    <source>
        <strain evidence="1">Japan-b10</strain>
    </source>
</reference>
<evidence type="ECO:0000313" key="1">
    <source>
        <dbReference type="EMBL" id="QFV24458.1"/>
    </source>
</evidence>
<dbReference type="EMBL" id="KY274504">
    <property type="protein sequence ID" value="QFV24458.1"/>
    <property type="molecule type" value="Genomic_DNA"/>
</dbReference>
<name>A0A5P9S534_9BETA</name>
<protein>
    <submittedName>
        <fullName evidence="1">Uncharacterized protein</fullName>
    </submittedName>
</protein>